<sequence>MKLHTFRPRLFDALAGYSSRKFAADLGAGLTVGIVALPLALAFAIASGVKPEQGLFTAIIAGALISALGGSNVQIGGPAGAFIVIVYGIVQRYGLANLLIATMLAGLLLIAMGALRLGVLVRYIPVSIVIGFTNGIAVLIGLSQLKDFLGLQIAQMPADFFSQLATLWAHRASLNPAAPLMGGACLLLVLFWPKSYAMQRRPQGWRQHLHRWMAQVPGTVIALVGAALLTEAFTLPLETIGSRFGGIPRSLPALALPELSFASAKQLLIPTITIAMLGAIESLLCARVADNMTELPRHDPNQELMAQGVANFIAPLFGGIPATGTIARTVTNVRAGATSPVAGIIHAATLLLIVLVAAPLASHVPLAALAGILLVVAWNMGEWHEFARLRRFSLQYRTILLGTFVLTVVFDLTVAVEAGLVLACLFFIYRMSTLFRVEPLQDASLPTDARVMRVFGSLFFGAVGKVEDLAESQPANCRELVLDLHQLISMDTSGLDALAQLQRSLARQGQRLVLCSLNEQPASLLRRGGLAEALGESGLYANLEAWRTARATQAAASAL</sequence>
<gene>
    <name evidence="7" type="ORF">RQP53_08455</name>
</gene>
<dbReference type="Pfam" id="PF00916">
    <property type="entry name" value="Sulfate_transp"/>
    <property type="match status" value="1"/>
</dbReference>
<keyword evidence="3 5" id="KW-1133">Transmembrane helix</keyword>
<dbReference type="SUPFAM" id="SSF52091">
    <property type="entry name" value="SpoIIaa-like"/>
    <property type="match status" value="1"/>
</dbReference>
<accession>A0ABU3PB07</accession>
<dbReference type="InterPro" id="IPR036513">
    <property type="entry name" value="STAS_dom_sf"/>
</dbReference>
<feature type="transmembrane region" description="Helical" evidence="5">
    <location>
        <begin position="267"/>
        <end position="289"/>
    </location>
</feature>
<dbReference type="PROSITE" id="PS50801">
    <property type="entry name" value="STAS"/>
    <property type="match status" value="1"/>
</dbReference>
<dbReference type="InterPro" id="IPR001902">
    <property type="entry name" value="SLC26A/SulP_fam"/>
</dbReference>
<name>A0ABU3PB07_9BURK</name>
<reference evidence="7" key="1">
    <citation type="submission" date="2023-09" db="EMBL/GenBank/DDBJ databases">
        <title>Paucibacter sp. APW11 Genome sequencing and assembly.</title>
        <authorList>
            <person name="Kim I."/>
        </authorList>
    </citation>
    <scope>NUCLEOTIDE SEQUENCE</scope>
    <source>
        <strain evidence="7">APW11</strain>
    </source>
</reference>
<organism evidence="7 8">
    <name type="scientific">Roseateles aquae</name>
    <dbReference type="NCBI Taxonomy" id="3077235"/>
    <lineage>
        <taxon>Bacteria</taxon>
        <taxon>Pseudomonadati</taxon>
        <taxon>Pseudomonadota</taxon>
        <taxon>Betaproteobacteria</taxon>
        <taxon>Burkholderiales</taxon>
        <taxon>Sphaerotilaceae</taxon>
        <taxon>Roseateles</taxon>
    </lineage>
</organism>
<feature type="transmembrane region" description="Helical" evidence="5">
    <location>
        <begin position="309"/>
        <end position="330"/>
    </location>
</feature>
<feature type="transmembrane region" description="Helical" evidence="5">
    <location>
        <begin position="123"/>
        <end position="142"/>
    </location>
</feature>
<dbReference type="PANTHER" id="PTHR11814">
    <property type="entry name" value="SULFATE TRANSPORTER"/>
    <property type="match status" value="1"/>
</dbReference>
<feature type="transmembrane region" description="Helical" evidence="5">
    <location>
        <begin position="174"/>
        <end position="192"/>
    </location>
</feature>
<proteinExistence type="predicted"/>
<keyword evidence="2 5" id="KW-0812">Transmembrane</keyword>
<evidence type="ECO:0000256" key="4">
    <source>
        <dbReference type="ARBA" id="ARBA00023136"/>
    </source>
</evidence>
<comment type="subcellular location">
    <subcellularLocation>
        <location evidence="1">Membrane</location>
        <topology evidence="1">Multi-pass membrane protein</topology>
    </subcellularLocation>
</comment>
<feature type="transmembrane region" description="Helical" evidence="5">
    <location>
        <begin position="212"/>
        <end position="229"/>
    </location>
</feature>
<evidence type="ECO:0000259" key="6">
    <source>
        <dbReference type="PROSITE" id="PS50801"/>
    </source>
</evidence>
<protein>
    <submittedName>
        <fullName evidence="7">SulP family inorganic anion transporter</fullName>
    </submittedName>
</protein>
<feature type="transmembrane region" description="Helical" evidence="5">
    <location>
        <begin position="399"/>
        <end position="429"/>
    </location>
</feature>
<dbReference type="InterPro" id="IPR011547">
    <property type="entry name" value="SLC26A/SulP_dom"/>
</dbReference>
<keyword evidence="8" id="KW-1185">Reference proteome</keyword>
<evidence type="ECO:0000313" key="7">
    <source>
        <dbReference type="EMBL" id="MDT8999293.1"/>
    </source>
</evidence>
<dbReference type="CDD" id="cd07042">
    <property type="entry name" value="STAS_SulP_like_sulfate_transporter"/>
    <property type="match status" value="1"/>
</dbReference>
<dbReference type="Pfam" id="PF01740">
    <property type="entry name" value="STAS"/>
    <property type="match status" value="1"/>
</dbReference>
<dbReference type="InterPro" id="IPR002645">
    <property type="entry name" value="STAS_dom"/>
</dbReference>
<evidence type="ECO:0000256" key="1">
    <source>
        <dbReference type="ARBA" id="ARBA00004141"/>
    </source>
</evidence>
<evidence type="ECO:0000256" key="5">
    <source>
        <dbReference type="SAM" id="Phobius"/>
    </source>
</evidence>
<feature type="domain" description="STAS" evidence="6">
    <location>
        <begin position="451"/>
        <end position="544"/>
    </location>
</feature>
<evidence type="ECO:0000256" key="2">
    <source>
        <dbReference type="ARBA" id="ARBA00022692"/>
    </source>
</evidence>
<dbReference type="Proteomes" id="UP001246372">
    <property type="component" value="Unassembled WGS sequence"/>
</dbReference>
<dbReference type="Gene3D" id="3.30.750.24">
    <property type="entry name" value="STAS domain"/>
    <property type="match status" value="1"/>
</dbReference>
<comment type="caution">
    <text evidence="7">The sequence shown here is derived from an EMBL/GenBank/DDBJ whole genome shotgun (WGS) entry which is preliminary data.</text>
</comment>
<feature type="transmembrane region" description="Helical" evidence="5">
    <location>
        <begin position="350"/>
        <end position="378"/>
    </location>
</feature>
<dbReference type="EMBL" id="JAVXZY010000002">
    <property type="protein sequence ID" value="MDT8999293.1"/>
    <property type="molecule type" value="Genomic_DNA"/>
</dbReference>
<keyword evidence="4 5" id="KW-0472">Membrane</keyword>
<feature type="transmembrane region" description="Helical" evidence="5">
    <location>
        <begin position="95"/>
        <end position="117"/>
    </location>
</feature>
<evidence type="ECO:0000313" key="8">
    <source>
        <dbReference type="Proteomes" id="UP001246372"/>
    </source>
</evidence>
<dbReference type="RefSeq" id="WP_315649781.1">
    <property type="nucleotide sequence ID" value="NZ_JAVXZY010000002.1"/>
</dbReference>
<evidence type="ECO:0000256" key="3">
    <source>
        <dbReference type="ARBA" id="ARBA00022989"/>
    </source>
</evidence>
<feature type="transmembrane region" description="Helical" evidence="5">
    <location>
        <begin position="26"/>
        <end position="49"/>
    </location>
</feature>
<feature type="transmembrane region" description="Helical" evidence="5">
    <location>
        <begin position="55"/>
        <end position="88"/>
    </location>
</feature>